<comment type="subcellular location">
    <subcellularLocation>
        <location evidence="2 10">Cytoplasm</location>
    </subcellularLocation>
</comment>
<keyword evidence="8" id="KW-0677">Repeat</keyword>
<dbReference type="EMBL" id="DVHU01000041">
    <property type="protein sequence ID" value="HIR92689.1"/>
    <property type="molecule type" value="Genomic_DNA"/>
</dbReference>
<dbReference type="SUPFAM" id="SSF53697">
    <property type="entry name" value="SIS domain"/>
    <property type="match status" value="1"/>
</dbReference>
<keyword evidence="5 10" id="KW-0963">Cytoplasm</keyword>
<evidence type="ECO:0000259" key="12">
    <source>
        <dbReference type="PROSITE" id="PS51464"/>
    </source>
</evidence>
<feature type="active site" description="Nucleophile; for GATase activity" evidence="10">
    <location>
        <position position="2"/>
    </location>
</feature>
<evidence type="ECO:0000256" key="6">
    <source>
        <dbReference type="ARBA" id="ARBA00022576"/>
    </source>
</evidence>
<dbReference type="CDD" id="cd05009">
    <property type="entry name" value="SIS_GlmS_GlmD_2"/>
    <property type="match status" value="1"/>
</dbReference>
<dbReference type="FunFam" id="3.60.20.10:FF:000006">
    <property type="entry name" value="Glutamine--fructose-6-phosphate aminotransferase [isomerizing]"/>
    <property type="match status" value="1"/>
</dbReference>
<dbReference type="PROSITE" id="PS51464">
    <property type="entry name" value="SIS"/>
    <property type="match status" value="2"/>
</dbReference>
<dbReference type="SUPFAM" id="SSF56235">
    <property type="entry name" value="N-terminal nucleophile aminohydrolases (Ntn hydrolases)"/>
    <property type="match status" value="1"/>
</dbReference>
<reference evidence="13" key="1">
    <citation type="submission" date="2020-10" db="EMBL/GenBank/DDBJ databases">
        <authorList>
            <person name="Gilroy R."/>
        </authorList>
    </citation>
    <scope>NUCLEOTIDE SEQUENCE</scope>
    <source>
        <strain evidence="13">ChiSxjej1B13-7041</strain>
    </source>
</reference>
<keyword evidence="9" id="KW-0315">Glutamine amidotransferase</keyword>
<keyword evidence="6 10" id="KW-0032">Aminotransferase</keyword>
<feature type="domain" description="Glutamine amidotransferase type-2" evidence="11">
    <location>
        <begin position="2"/>
        <end position="240"/>
    </location>
</feature>
<evidence type="ECO:0000256" key="3">
    <source>
        <dbReference type="ARBA" id="ARBA00012916"/>
    </source>
</evidence>
<evidence type="ECO:0000256" key="5">
    <source>
        <dbReference type="ARBA" id="ARBA00022490"/>
    </source>
</evidence>
<name>A0A9D1EJF5_9FIRM</name>
<dbReference type="InterPro" id="IPR035490">
    <property type="entry name" value="GlmS/FrlB_SIS"/>
</dbReference>
<dbReference type="CDD" id="cd00714">
    <property type="entry name" value="GFAT"/>
    <property type="match status" value="1"/>
</dbReference>
<evidence type="ECO:0000256" key="2">
    <source>
        <dbReference type="ARBA" id="ARBA00004496"/>
    </source>
</evidence>
<protein>
    <recommendedName>
        <fullName evidence="4 10">Glutamine--fructose-6-phosphate aminotransferase [isomerizing]</fullName>
        <ecNumber evidence="3 10">2.6.1.16</ecNumber>
    </recommendedName>
    <alternativeName>
        <fullName evidence="10">D-fructose-6-phosphate amidotransferase</fullName>
    </alternativeName>
    <alternativeName>
        <fullName evidence="10">GFAT</fullName>
    </alternativeName>
    <alternativeName>
        <fullName evidence="10">Glucosamine-6-phosphate synthase</fullName>
    </alternativeName>
    <alternativeName>
        <fullName evidence="10">Hexosephosphate aminotransferase</fullName>
    </alternativeName>
    <alternativeName>
        <fullName evidence="10">L-glutamine--D-fructose-6-phosphate amidotransferase</fullName>
    </alternativeName>
</protein>
<dbReference type="FunFam" id="3.40.50.10490:FF:000001">
    <property type="entry name" value="Glutamine--fructose-6-phosphate aminotransferase [isomerizing]"/>
    <property type="match status" value="1"/>
</dbReference>
<accession>A0A9D1EJF5</accession>
<dbReference type="EC" id="2.6.1.16" evidence="3 10"/>
<comment type="subunit">
    <text evidence="10">Homodimer.</text>
</comment>
<dbReference type="InterPro" id="IPR035466">
    <property type="entry name" value="GlmS/AgaS_SIS"/>
</dbReference>
<feature type="domain" description="SIS" evidence="12">
    <location>
        <begin position="299"/>
        <end position="438"/>
    </location>
</feature>
<dbReference type="PANTHER" id="PTHR10937">
    <property type="entry name" value="GLUCOSAMINE--FRUCTOSE-6-PHOSPHATE AMINOTRANSFERASE, ISOMERIZING"/>
    <property type="match status" value="1"/>
</dbReference>
<dbReference type="NCBIfam" id="TIGR01135">
    <property type="entry name" value="glmS"/>
    <property type="match status" value="1"/>
</dbReference>
<comment type="function">
    <text evidence="10">Catalyzes the first step in hexosamine metabolism, converting fructose-6P into glucosamine-6P using glutamine as a nitrogen source.</text>
</comment>
<evidence type="ECO:0000256" key="8">
    <source>
        <dbReference type="ARBA" id="ARBA00022737"/>
    </source>
</evidence>
<evidence type="ECO:0000259" key="11">
    <source>
        <dbReference type="PROSITE" id="PS51278"/>
    </source>
</evidence>
<dbReference type="GO" id="GO:0006487">
    <property type="term" value="P:protein N-linked glycosylation"/>
    <property type="evidence" value="ECO:0007669"/>
    <property type="project" value="TreeGrafter"/>
</dbReference>
<reference evidence="13" key="2">
    <citation type="journal article" date="2021" name="PeerJ">
        <title>Extensive microbial diversity within the chicken gut microbiome revealed by metagenomics and culture.</title>
        <authorList>
            <person name="Gilroy R."/>
            <person name="Ravi A."/>
            <person name="Getino M."/>
            <person name="Pursley I."/>
            <person name="Horton D.L."/>
            <person name="Alikhan N.F."/>
            <person name="Baker D."/>
            <person name="Gharbi K."/>
            <person name="Hall N."/>
            <person name="Watson M."/>
            <person name="Adriaenssens E.M."/>
            <person name="Foster-Nyarko E."/>
            <person name="Jarju S."/>
            <person name="Secka A."/>
            <person name="Antonio M."/>
            <person name="Oren A."/>
            <person name="Chaudhuri R.R."/>
            <person name="La Ragione R."/>
            <person name="Hildebrand F."/>
            <person name="Pallen M.J."/>
        </authorList>
    </citation>
    <scope>NUCLEOTIDE SEQUENCE</scope>
    <source>
        <strain evidence="13">ChiSxjej1B13-7041</strain>
    </source>
</reference>
<dbReference type="GO" id="GO:0005829">
    <property type="term" value="C:cytosol"/>
    <property type="evidence" value="ECO:0007669"/>
    <property type="project" value="TreeGrafter"/>
</dbReference>
<evidence type="ECO:0000313" key="13">
    <source>
        <dbReference type="EMBL" id="HIR92689.1"/>
    </source>
</evidence>
<dbReference type="GO" id="GO:0006002">
    <property type="term" value="P:fructose 6-phosphate metabolic process"/>
    <property type="evidence" value="ECO:0007669"/>
    <property type="project" value="TreeGrafter"/>
</dbReference>
<comment type="catalytic activity">
    <reaction evidence="1 10">
        <text>D-fructose 6-phosphate + L-glutamine = D-glucosamine 6-phosphate + L-glutamate</text>
        <dbReference type="Rhea" id="RHEA:13237"/>
        <dbReference type="ChEBI" id="CHEBI:29985"/>
        <dbReference type="ChEBI" id="CHEBI:58359"/>
        <dbReference type="ChEBI" id="CHEBI:58725"/>
        <dbReference type="ChEBI" id="CHEBI:61527"/>
        <dbReference type="EC" id="2.6.1.16"/>
    </reaction>
</comment>
<proteinExistence type="inferred from homology"/>
<evidence type="ECO:0000256" key="1">
    <source>
        <dbReference type="ARBA" id="ARBA00001031"/>
    </source>
</evidence>
<dbReference type="InterPro" id="IPR017932">
    <property type="entry name" value="GATase_2_dom"/>
</dbReference>
<evidence type="ECO:0000313" key="14">
    <source>
        <dbReference type="Proteomes" id="UP000886841"/>
    </source>
</evidence>
<dbReference type="InterPro" id="IPR029055">
    <property type="entry name" value="Ntn_hydrolases_N"/>
</dbReference>
<dbReference type="Gene3D" id="3.40.50.10490">
    <property type="entry name" value="Glucose-6-phosphate isomerase like protein, domain 1"/>
    <property type="match status" value="2"/>
</dbReference>
<dbReference type="GO" id="GO:0006047">
    <property type="term" value="P:UDP-N-acetylglucosamine metabolic process"/>
    <property type="evidence" value="ECO:0007669"/>
    <property type="project" value="TreeGrafter"/>
</dbReference>
<dbReference type="Pfam" id="PF13522">
    <property type="entry name" value="GATase_6"/>
    <property type="match status" value="1"/>
</dbReference>
<dbReference type="Gene3D" id="3.60.20.10">
    <property type="entry name" value="Glutamine Phosphoribosylpyrophosphate, subunit 1, domain 1"/>
    <property type="match status" value="1"/>
</dbReference>
<keyword evidence="7 10" id="KW-0808">Transferase</keyword>
<dbReference type="GO" id="GO:0005975">
    <property type="term" value="P:carbohydrate metabolic process"/>
    <property type="evidence" value="ECO:0007669"/>
    <property type="project" value="UniProtKB-UniRule"/>
</dbReference>
<evidence type="ECO:0000256" key="10">
    <source>
        <dbReference type="HAMAP-Rule" id="MF_00164"/>
    </source>
</evidence>
<dbReference type="CDD" id="cd05008">
    <property type="entry name" value="SIS_GlmS_GlmD_1"/>
    <property type="match status" value="1"/>
</dbReference>
<dbReference type="PANTHER" id="PTHR10937:SF0">
    <property type="entry name" value="GLUTAMINE--FRUCTOSE-6-PHOSPHATE TRANSAMINASE (ISOMERIZING)"/>
    <property type="match status" value="1"/>
</dbReference>
<feature type="active site" description="For Fru-6P isomerization activity" evidence="10">
    <location>
        <position position="617"/>
    </location>
</feature>
<dbReference type="InterPro" id="IPR047084">
    <property type="entry name" value="GFAT_N"/>
</dbReference>
<dbReference type="AlphaFoldDB" id="A0A9D1EJF5"/>
<comment type="caution">
    <text evidence="13">The sequence shown here is derived from an EMBL/GenBank/DDBJ whole genome shotgun (WGS) entry which is preliminary data.</text>
</comment>
<dbReference type="Pfam" id="PF01380">
    <property type="entry name" value="SIS"/>
    <property type="match status" value="2"/>
</dbReference>
<dbReference type="InterPro" id="IPR046348">
    <property type="entry name" value="SIS_dom_sf"/>
</dbReference>
<evidence type="ECO:0000256" key="7">
    <source>
        <dbReference type="ARBA" id="ARBA00022679"/>
    </source>
</evidence>
<feature type="domain" description="SIS" evidence="12">
    <location>
        <begin position="471"/>
        <end position="612"/>
    </location>
</feature>
<dbReference type="GO" id="GO:0097367">
    <property type="term" value="F:carbohydrate derivative binding"/>
    <property type="evidence" value="ECO:0007669"/>
    <property type="project" value="InterPro"/>
</dbReference>
<sequence>MCGIVGFVGRQQAAPILLDGLSKLEYRGYDSAGIAVRDGEQKAQVVKAKGRLSNLMEKTDNGKALRGACGIGHTRWATHGEPSKTNAHPHVSGNCTGSGSGEVESAVVGVHNGIIENYTELREKLLKHGYVFYSQTDTEVVIKLVDYYYKKYKLGPIDAIAKTMVRVRGSYALELMFEDYPGEIWVARKDSPMIIGIADGETYVASDVPAILKYTRNVYYIGNLEFARLVPGEAHFYNLDGDEVQKETTEIKWDAEAAEKAGFEHFMIKEIHEQPKAVLDTLNSVIRGGAIDLSEVGITPEQMRETKQIFLVACGSAWHVGVAAQYVLEDLAQLPVRVELASEFRYRKMPIPEDSLVVVVSQSGETADTLAALRLAKERGIATLAIVNVVGSTIAREADHVFYTLAGPEISVATTKAYSAQLAAAYCLAVEFARVRETINQEQYSRYLEELQSLPGKMEKILEDKGRIQWFAAKYANARDVFFIGRGLDYAVCLEGSLKLKEISYIHSEAYAAGELKHGTISLIEDGTLVVGVLTQEELYEKTISNMVECKSRGAYLMGLTTYGRYATEDQADFTVYVPKVDEHFVGSLAVVPLQLLGYYVSVAKGLDVDKPRNLAKSVTVE</sequence>
<gene>
    <name evidence="10 13" type="primary">glmS</name>
    <name evidence="13" type="ORF">IAB98_04640</name>
</gene>
<dbReference type="PROSITE" id="PS51278">
    <property type="entry name" value="GATASE_TYPE_2"/>
    <property type="match status" value="1"/>
</dbReference>
<organism evidence="13 14">
    <name type="scientific">Candidatus Egerieimonas intestinavium</name>
    <dbReference type="NCBI Taxonomy" id="2840777"/>
    <lineage>
        <taxon>Bacteria</taxon>
        <taxon>Bacillati</taxon>
        <taxon>Bacillota</taxon>
        <taxon>Clostridia</taxon>
        <taxon>Lachnospirales</taxon>
        <taxon>Lachnospiraceae</taxon>
        <taxon>Lachnospiraceae incertae sedis</taxon>
        <taxon>Candidatus Egerieimonas</taxon>
    </lineage>
</organism>
<dbReference type="NCBIfam" id="NF001484">
    <property type="entry name" value="PRK00331.1"/>
    <property type="match status" value="1"/>
</dbReference>
<dbReference type="HAMAP" id="MF_00164">
    <property type="entry name" value="GlmS"/>
    <property type="match status" value="1"/>
</dbReference>
<evidence type="ECO:0000256" key="4">
    <source>
        <dbReference type="ARBA" id="ARBA00016090"/>
    </source>
</evidence>
<feature type="initiator methionine" description="Removed" evidence="10">
    <location>
        <position position="1"/>
    </location>
</feature>
<dbReference type="Proteomes" id="UP000886841">
    <property type="component" value="Unassembled WGS sequence"/>
</dbReference>
<dbReference type="GO" id="GO:0004360">
    <property type="term" value="F:glutamine-fructose-6-phosphate transaminase (isomerizing) activity"/>
    <property type="evidence" value="ECO:0007669"/>
    <property type="project" value="UniProtKB-UniRule"/>
</dbReference>
<dbReference type="InterPro" id="IPR001347">
    <property type="entry name" value="SIS_dom"/>
</dbReference>
<evidence type="ECO:0000256" key="9">
    <source>
        <dbReference type="ARBA" id="ARBA00022962"/>
    </source>
</evidence>
<dbReference type="InterPro" id="IPR005855">
    <property type="entry name" value="GFAT"/>
</dbReference>